<protein>
    <recommendedName>
        <fullName evidence="4">Transmembrane protein</fullName>
    </recommendedName>
</protein>
<keyword evidence="1" id="KW-0472">Membrane</keyword>
<feature type="transmembrane region" description="Helical" evidence="1">
    <location>
        <begin position="33"/>
        <end position="53"/>
    </location>
</feature>
<organism evidence="2 3">
    <name type="scientific">Rhizobium pisi</name>
    <dbReference type="NCBI Taxonomy" id="574561"/>
    <lineage>
        <taxon>Bacteria</taxon>
        <taxon>Pseudomonadati</taxon>
        <taxon>Pseudomonadota</taxon>
        <taxon>Alphaproteobacteria</taxon>
        <taxon>Hyphomicrobiales</taxon>
        <taxon>Rhizobiaceae</taxon>
        <taxon>Rhizobium/Agrobacterium group</taxon>
        <taxon>Rhizobium</taxon>
    </lineage>
</organism>
<dbReference type="Proteomes" id="UP000277279">
    <property type="component" value="Unassembled WGS sequence"/>
</dbReference>
<keyword evidence="1" id="KW-0812">Transmembrane</keyword>
<evidence type="ECO:0008006" key="4">
    <source>
        <dbReference type="Google" id="ProtNLM"/>
    </source>
</evidence>
<reference evidence="2 3" key="1">
    <citation type="submission" date="2018-11" db="EMBL/GenBank/DDBJ databases">
        <authorList>
            <person name="Huo Y."/>
        </authorList>
    </citation>
    <scope>NUCLEOTIDE SEQUENCE [LARGE SCALE GENOMIC DNA]</scope>
    <source>
        <strain evidence="2 3">DSM 30132</strain>
    </source>
</reference>
<evidence type="ECO:0000313" key="2">
    <source>
        <dbReference type="EMBL" id="RSB59269.1"/>
    </source>
</evidence>
<keyword evidence="1" id="KW-1133">Transmembrane helix</keyword>
<name>A0A3R9BD83_9HYPH</name>
<dbReference type="AlphaFoldDB" id="A0A3R9BD83"/>
<comment type="caution">
    <text evidence="2">The sequence shown here is derived from an EMBL/GenBank/DDBJ whole genome shotgun (WGS) entry which is preliminary data.</text>
</comment>
<dbReference type="EMBL" id="RJJT01000047">
    <property type="protein sequence ID" value="RSB59269.1"/>
    <property type="molecule type" value="Genomic_DNA"/>
</dbReference>
<proteinExistence type="predicted"/>
<feature type="transmembrane region" description="Helical" evidence="1">
    <location>
        <begin position="73"/>
        <end position="95"/>
    </location>
</feature>
<evidence type="ECO:0000313" key="3">
    <source>
        <dbReference type="Proteomes" id="UP000277279"/>
    </source>
</evidence>
<sequence length="98" mass="10523">MRILLILGSLIVGTIAGIFLCGMIWRTSAQEGTMAMVIGGTTPVVLGACAYLVTRKADDQRPRLRNARTWFTLFCIAAAGAGLFLLTIIAVFLLLQHG</sequence>
<accession>A0A3R9BD83</accession>
<evidence type="ECO:0000256" key="1">
    <source>
        <dbReference type="SAM" id="Phobius"/>
    </source>
</evidence>
<gene>
    <name evidence="2" type="ORF">EFD55_32765</name>
</gene>